<dbReference type="EC" id="2.1.1.163" evidence="6"/>
<dbReference type="GO" id="GO:0032259">
    <property type="term" value="P:methylation"/>
    <property type="evidence" value="ECO:0007669"/>
    <property type="project" value="UniProtKB-KW"/>
</dbReference>
<dbReference type="InterPro" id="IPR013216">
    <property type="entry name" value="Methyltransf_11"/>
</dbReference>
<dbReference type="GO" id="GO:0043770">
    <property type="term" value="F:demethylmenaquinone methyltransferase activity"/>
    <property type="evidence" value="ECO:0007669"/>
    <property type="project" value="UniProtKB-EC"/>
</dbReference>
<evidence type="ECO:0000256" key="2">
    <source>
        <dbReference type="ARBA" id="ARBA00022603"/>
    </source>
</evidence>
<gene>
    <name evidence="6" type="primary">ubiE_53</name>
    <name evidence="6" type="ORF">SDC9_63995</name>
</gene>
<evidence type="ECO:0000256" key="1">
    <source>
        <dbReference type="ARBA" id="ARBA00005189"/>
    </source>
</evidence>
<keyword evidence="3 6" id="KW-0808">Transferase</keyword>
<keyword evidence="6" id="KW-0830">Ubiquinone</keyword>
<dbReference type="GO" id="GO:0008757">
    <property type="term" value="F:S-adenosylmethionine-dependent methyltransferase activity"/>
    <property type="evidence" value="ECO:0007669"/>
    <property type="project" value="InterPro"/>
</dbReference>
<evidence type="ECO:0000313" key="6">
    <source>
        <dbReference type="EMBL" id="MPM17598.1"/>
    </source>
</evidence>
<dbReference type="CDD" id="cd02440">
    <property type="entry name" value="AdoMet_MTases"/>
    <property type="match status" value="1"/>
</dbReference>
<dbReference type="Pfam" id="PF08241">
    <property type="entry name" value="Methyltransf_11"/>
    <property type="match status" value="1"/>
</dbReference>
<proteinExistence type="predicted"/>
<dbReference type="Gene3D" id="3.40.50.150">
    <property type="entry name" value="Vaccinia Virus protein VP39"/>
    <property type="match status" value="1"/>
</dbReference>
<comment type="caution">
    <text evidence="6">The sequence shown here is derived from an EMBL/GenBank/DDBJ whole genome shotgun (WGS) entry which is preliminary data.</text>
</comment>
<comment type="pathway">
    <text evidence="1">Lipid metabolism.</text>
</comment>
<organism evidence="6">
    <name type="scientific">bioreactor metagenome</name>
    <dbReference type="NCBI Taxonomy" id="1076179"/>
    <lineage>
        <taxon>unclassified sequences</taxon>
        <taxon>metagenomes</taxon>
        <taxon>ecological metagenomes</taxon>
    </lineage>
</organism>
<name>A0A644XPC1_9ZZZZ</name>
<evidence type="ECO:0000256" key="3">
    <source>
        <dbReference type="ARBA" id="ARBA00022679"/>
    </source>
</evidence>
<dbReference type="InterPro" id="IPR029063">
    <property type="entry name" value="SAM-dependent_MTases_sf"/>
</dbReference>
<evidence type="ECO:0000259" key="5">
    <source>
        <dbReference type="Pfam" id="PF08241"/>
    </source>
</evidence>
<dbReference type="PANTHER" id="PTHR44307:SF2">
    <property type="entry name" value="PHOSPHOETHANOLAMINE METHYLTRANSFERASE ISOFORM X1"/>
    <property type="match status" value="1"/>
</dbReference>
<keyword evidence="2 6" id="KW-0489">Methyltransferase</keyword>
<protein>
    <submittedName>
        <fullName evidence="6">Ubiquinone/menaquinone biosynthesis C-methyltransferase UbiE</fullName>
        <ecNumber evidence="6">2.1.1.163</ecNumber>
    </submittedName>
</protein>
<dbReference type="SUPFAM" id="SSF53335">
    <property type="entry name" value="S-adenosyl-L-methionine-dependent methyltransferases"/>
    <property type="match status" value="1"/>
</dbReference>
<evidence type="ECO:0000256" key="4">
    <source>
        <dbReference type="ARBA" id="ARBA00025707"/>
    </source>
</evidence>
<reference evidence="6" key="1">
    <citation type="submission" date="2019-08" db="EMBL/GenBank/DDBJ databases">
        <authorList>
            <person name="Kucharzyk K."/>
            <person name="Murdoch R.W."/>
            <person name="Higgins S."/>
            <person name="Loffler F."/>
        </authorList>
    </citation>
    <scope>NUCLEOTIDE SEQUENCE</scope>
</reference>
<dbReference type="AlphaFoldDB" id="A0A644XPC1"/>
<sequence length="257" mass="29287">MSNEIKSITEFDFDLICEYFSLVERQGPGSPEATIKALSFIDNLNENSKIADLGCGTGGQTMVLAQNAPGTITAIDLFPKFIEIFNDNARRLSLHNRVKGITGSMDELPFAKGELDLIWSEGAIYNIGFKKGLSYWKQFLKTGGYLAVTEACWFTPERPAEIKRFWVEAYSEIDTIPAKIAQIQEAGYVPVASFILPETCWTDHYFLPQRSSQAEFLKRYPNNKTAEELVANERRELYLYDKYSEYYGYVFFICSSR</sequence>
<dbReference type="PANTHER" id="PTHR44307">
    <property type="entry name" value="PHOSPHOETHANOLAMINE METHYLTRANSFERASE"/>
    <property type="match status" value="1"/>
</dbReference>
<comment type="pathway">
    <text evidence="4">Phospholipid metabolism.</text>
</comment>
<accession>A0A644XPC1</accession>
<feature type="domain" description="Methyltransferase type 11" evidence="5">
    <location>
        <begin position="52"/>
        <end position="147"/>
    </location>
</feature>
<dbReference type="EMBL" id="VSSQ01002826">
    <property type="protein sequence ID" value="MPM17598.1"/>
    <property type="molecule type" value="Genomic_DNA"/>
</dbReference>